<evidence type="ECO:0000256" key="7">
    <source>
        <dbReference type="ARBA" id="ARBA00023242"/>
    </source>
</evidence>
<evidence type="ECO:0000256" key="2">
    <source>
        <dbReference type="ARBA" id="ARBA00004123"/>
    </source>
</evidence>
<evidence type="ECO:0000256" key="3">
    <source>
        <dbReference type="ARBA" id="ARBA00004496"/>
    </source>
</evidence>
<comment type="caution">
    <text evidence="10">The sequence shown here is derived from an EMBL/GenBank/DDBJ whole genome shotgun (WGS) entry which is preliminary data.</text>
</comment>
<feature type="compositionally biased region" description="Low complexity" evidence="8">
    <location>
        <begin position="927"/>
        <end position="951"/>
    </location>
</feature>
<dbReference type="AlphaFoldDB" id="A0A9Q5N7B8"/>
<feature type="compositionally biased region" description="Basic and acidic residues" evidence="8">
    <location>
        <begin position="114"/>
        <end position="125"/>
    </location>
</feature>
<feature type="compositionally biased region" description="Low complexity" evidence="8">
    <location>
        <begin position="909"/>
        <end position="919"/>
    </location>
</feature>
<feature type="region of interest" description="Disordered" evidence="8">
    <location>
        <begin position="54"/>
        <end position="328"/>
    </location>
</feature>
<dbReference type="Pfam" id="PF14474">
    <property type="entry name" value="RTC4"/>
    <property type="match status" value="1"/>
</dbReference>
<dbReference type="EMBL" id="LNZH02000201">
    <property type="protein sequence ID" value="OCB86523.1"/>
    <property type="molecule type" value="Genomic_DNA"/>
</dbReference>
<dbReference type="InterPro" id="IPR039024">
    <property type="entry name" value="RTC4"/>
</dbReference>
<dbReference type="OrthoDB" id="128308at2759"/>
<feature type="compositionally biased region" description="Polar residues" evidence="8">
    <location>
        <begin position="753"/>
        <end position="766"/>
    </location>
</feature>
<evidence type="ECO:0000256" key="1">
    <source>
        <dbReference type="ARBA" id="ARBA00002738"/>
    </source>
</evidence>
<feature type="compositionally biased region" description="Basic and acidic residues" evidence="8">
    <location>
        <begin position="703"/>
        <end position="714"/>
    </location>
</feature>
<feature type="region of interest" description="Disordered" evidence="8">
    <location>
        <begin position="402"/>
        <end position="433"/>
    </location>
</feature>
<sequence>MEEIYAGLSQTGNALDDAARNESLVFGTRRYRQSSAQLGSQEYLDGLRKMQDSVARTSFRRPEILDTSSKNRAKSGTGAKFEHLGGTSYRFGVSPRGNYQTGASASSGTSTGGKEPRRKIPERAKSSKMSQKKSGEAQRGKVAKAKYKATILPNQSRNGAISVDSGDSSDELNLTSSSQPIRSPKRPYIPFSDAGTAPPESDSDDYGIQQNLSSLLDSRITPSSSSVRKSRPCLSKWRPRNDKNSFSDEPPEKKKPKIKPHAAYGNNSRPLLDGASASSLRNEKRSKPLLGPSRSTNFYQSGVEGMDEEETPRSSKNTLKKRPAPFPMAKLATDGVAKSVTKHQRSRLAPFPMLVKSAYDDSVNVLDGSEETGSDEDPLLMNRNDEIINRGGLAPFPMSLEDRPQPSDSDFAKVSNSSADGSGYHMLGQNKRESNGLRDVADTDDRFFMQTDIQPDPKTLCPYCDMPFPPNPTPLLIDMLKRIPKYPDARPTNPLGLKAPLLSYVTMCQRHQFEMQLLPKARAAGWPTCIDFTTLPGRIHALRKHMTVLLRDKRKSIFWRDLKKDIDKYGARKTMGVTNQFDSFEKSQPGYYGEQGAVIITQTLSHLFPPDSIDPDRVAPLTPTEFIRCVLVPECAVALIQEDLGSGTSIEYAIRILRKSSKYGTAMFPDLDNRDAMSVGEDLGMGQQVGEAIMKERVRARRAEISEEEKETKDTGITYAETTRRKGITNKAKAKTTARPAKSDDPGRIIELSDSSSVHTDASTNSRRLEAKAGKASDASDIIVTTKTSGKPAKRIHQMAAPSMVNSRTKASPVFSDTDSFKSELDEKTPKRPARAHNPYKSDSGIVLPEEDNRYVHRMHKNTESSKARSKLNGSFQPLQAAKARKTGNKAVFKWTMWENDDESDVDNSDNSPSYSETDVSTRRRTTVSARTESHSWLLSESSSPNSTPQR</sequence>
<dbReference type="SMART" id="SM01312">
    <property type="entry name" value="RTC4"/>
    <property type="match status" value="1"/>
</dbReference>
<evidence type="ECO:0000313" key="11">
    <source>
        <dbReference type="Proteomes" id="UP000757232"/>
    </source>
</evidence>
<dbReference type="PANTHER" id="PTHR41391">
    <property type="entry name" value="RESTRICTION OF TELOMERE CAPPING PROTEIN 4"/>
    <property type="match status" value="1"/>
</dbReference>
<keyword evidence="7" id="KW-0539">Nucleus</keyword>
<feature type="compositionally biased region" description="Basic and acidic residues" evidence="8">
    <location>
        <begin position="239"/>
        <end position="253"/>
    </location>
</feature>
<proteinExistence type="inferred from homology"/>
<protein>
    <recommendedName>
        <fullName evidence="5">Restriction of telomere capping protein 4</fullName>
    </recommendedName>
</protein>
<gene>
    <name evidence="10" type="ORF">A7U60_g6418</name>
</gene>
<evidence type="ECO:0000256" key="4">
    <source>
        <dbReference type="ARBA" id="ARBA00009461"/>
    </source>
</evidence>
<evidence type="ECO:0000256" key="5">
    <source>
        <dbReference type="ARBA" id="ARBA00015162"/>
    </source>
</evidence>
<evidence type="ECO:0000256" key="6">
    <source>
        <dbReference type="ARBA" id="ARBA00022490"/>
    </source>
</evidence>
<dbReference type="Proteomes" id="UP000757232">
    <property type="component" value="Unassembled WGS sequence"/>
</dbReference>
<feature type="region of interest" description="Disordered" evidence="8">
    <location>
        <begin position="800"/>
        <end position="846"/>
    </location>
</feature>
<keyword evidence="6" id="KW-0963">Cytoplasm</keyword>
<dbReference type="GO" id="GO:0005737">
    <property type="term" value="C:cytoplasm"/>
    <property type="evidence" value="ECO:0007669"/>
    <property type="project" value="UniProtKB-SubCell"/>
</dbReference>
<comment type="subcellular location">
    <subcellularLocation>
        <location evidence="3">Cytoplasm</location>
    </subcellularLocation>
    <subcellularLocation>
        <location evidence="2">Nucleus</location>
    </subcellularLocation>
</comment>
<accession>A0A9Q5N7B8</accession>
<reference evidence="10" key="1">
    <citation type="submission" date="2016-06" db="EMBL/GenBank/DDBJ databases">
        <title>Draft Genome sequence of the fungus Inonotus baumii.</title>
        <authorList>
            <person name="Zhu H."/>
            <person name="Lin W."/>
        </authorList>
    </citation>
    <scope>NUCLEOTIDE SEQUENCE</scope>
    <source>
        <strain evidence="10">821</strain>
    </source>
</reference>
<comment type="function">
    <text evidence="1">May be involved in a process influencing telomere capping.</text>
</comment>
<name>A0A9Q5N7B8_SANBA</name>
<keyword evidence="11" id="KW-1185">Reference proteome</keyword>
<feature type="compositionally biased region" description="Polar residues" evidence="8">
    <location>
        <begin position="171"/>
        <end position="181"/>
    </location>
</feature>
<feature type="compositionally biased region" description="Polar residues" evidence="8">
    <location>
        <begin position="208"/>
        <end position="227"/>
    </location>
</feature>
<feature type="compositionally biased region" description="Polar residues" evidence="8">
    <location>
        <begin position="804"/>
        <end position="818"/>
    </location>
</feature>
<organism evidence="10 11">
    <name type="scientific">Sanghuangporus baumii</name>
    <name type="common">Phellinus baumii</name>
    <dbReference type="NCBI Taxonomy" id="108892"/>
    <lineage>
        <taxon>Eukaryota</taxon>
        <taxon>Fungi</taxon>
        <taxon>Dikarya</taxon>
        <taxon>Basidiomycota</taxon>
        <taxon>Agaricomycotina</taxon>
        <taxon>Agaricomycetes</taxon>
        <taxon>Hymenochaetales</taxon>
        <taxon>Hymenochaetaceae</taxon>
        <taxon>Sanghuangporus</taxon>
    </lineage>
</organism>
<feature type="compositionally biased region" description="Low complexity" evidence="8">
    <location>
        <begin position="101"/>
        <end position="113"/>
    </location>
</feature>
<feature type="domain" description="Restriction of telomere capping protein 4 C-terminal" evidence="9">
    <location>
        <begin position="549"/>
        <end position="670"/>
    </location>
</feature>
<dbReference type="InterPro" id="IPR028094">
    <property type="entry name" value="RTC4_C"/>
</dbReference>
<feature type="compositionally biased region" description="Basic residues" evidence="8">
    <location>
        <begin position="725"/>
        <end position="736"/>
    </location>
</feature>
<feature type="region of interest" description="Disordered" evidence="8">
    <location>
        <begin position="703"/>
        <end position="776"/>
    </location>
</feature>
<dbReference type="GO" id="GO:0005634">
    <property type="term" value="C:nucleus"/>
    <property type="evidence" value="ECO:0007669"/>
    <property type="project" value="UniProtKB-SubCell"/>
</dbReference>
<comment type="similarity">
    <text evidence="4">Belongs to the RTC4 family.</text>
</comment>
<dbReference type="PANTHER" id="PTHR41391:SF1">
    <property type="entry name" value="RESTRICTION OF TELOMERE CAPPING PROTEIN 4"/>
    <property type="match status" value="1"/>
</dbReference>
<evidence type="ECO:0000313" key="10">
    <source>
        <dbReference type="EMBL" id="OCB86523.1"/>
    </source>
</evidence>
<feature type="region of interest" description="Disordered" evidence="8">
    <location>
        <begin position="900"/>
        <end position="951"/>
    </location>
</feature>
<feature type="compositionally biased region" description="Basic and acidic residues" evidence="8">
    <location>
        <begin position="819"/>
        <end position="830"/>
    </location>
</feature>
<evidence type="ECO:0000256" key="8">
    <source>
        <dbReference type="SAM" id="MobiDB-lite"/>
    </source>
</evidence>
<evidence type="ECO:0000259" key="9">
    <source>
        <dbReference type="SMART" id="SM01312"/>
    </source>
</evidence>